<evidence type="ECO:0000313" key="2">
    <source>
        <dbReference type="Proteomes" id="UP001262032"/>
    </source>
</evidence>
<accession>A0AAW8NB08</accession>
<dbReference type="Proteomes" id="UP001262032">
    <property type="component" value="Unassembled WGS sequence"/>
</dbReference>
<name>A0AAW8NB08_PSEOX</name>
<proteinExistence type="predicted"/>
<sequence>MNTAKMLGYIPWNPCRGVQLPRIEKAEDEAILLTHAEFSLIVEGMGERFKAFTNFLMMTGTASEKQGL</sequence>
<dbReference type="AlphaFoldDB" id="A0AAW8NB08"/>
<protein>
    <submittedName>
        <fullName evidence="1">Uncharacterized protein</fullName>
    </submittedName>
</protein>
<evidence type="ECO:0000313" key="1">
    <source>
        <dbReference type="EMBL" id="MDR7163397.1"/>
    </source>
</evidence>
<dbReference type="GeneID" id="97421793"/>
<gene>
    <name evidence="1" type="ORF">J2X12_001411</name>
</gene>
<dbReference type="EMBL" id="JAVDWN010000004">
    <property type="protein sequence ID" value="MDR7163397.1"/>
    <property type="molecule type" value="Genomic_DNA"/>
</dbReference>
<reference evidence="1" key="1">
    <citation type="submission" date="2023-07" db="EMBL/GenBank/DDBJ databases">
        <title>Sorghum-associated microbial communities from plants grown in Nebraska, USA.</title>
        <authorList>
            <person name="Schachtman D."/>
        </authorList>
    </citation>
    <scope>NUCLEOTIDE SEQUENCE</scope>
    <source>
        <strain evidence="1">BE261</strain>
    </source>
</reference>
<organism evidence="1 2">
    <name type="scientific">Pseudarthrobacter oxydans</name>
    <name type="common">Arthrobacter oxydans</name>
    <dbReference type="NCBI Taxonomy" id="1671"/>
    <lineage>
        <taxon>Bacteria</taxon>
        <taxon>Bacillati</taxon>
        <taxon>Actinomycetota</taxon>
        <taxon>Actinomycetes</taxon>
        <taxon>Micrococcales</taxon>
        <taxon>Micrococcaceae</taxon>
        <taxon>Pseudarthrobacter</taxon>
    </lineage>
</organism>
<comment type="caution">
    <text evidence="1">The sequence shown here is derived from an EMBL/GenBank/DDBJ whole genome shotgun (WGS) entry which is preliminary data.</text>
</comment>
<dbReference type="RefSeq" id="WP_174174745.1">
    <property type="nucleotide sequence ID" value="NZ_JABTYH010000001.1"/>
</dbReference>